<dbReference type="InterPro" id="IPR009057">
    <property type="entry name" value="Homeodomain-like_sf"/>
</dbReference>
<feature type="domain" description="HTH tetR-type" evidence="5">
    <location>
        <begin position="21"/>
        <end position="81"/>
    </location>
</feature>
<keyword evidence="1" id="KW-0805">Transcription regulation</keyword>
<feature type="DNA-binding region" description="H-T-H motif" evidence="4">
    <location>
        <begin position="44"/>
        <end position="63"/>
    </location>
</feature>
<keyword evidence="3" id="KW-0804">Transcription</keyword>
<dbReference type="PANTHER" id="PTHR30055:SF238">
    <property type="entry name" value="MYCOFACTOCIN BIOSYNTHESIS TRANSCRIPTIONAL REGULATOR MFTR-RELATED"/>
    <property type="match status" value="1"/>
</dbReference>
<evidence type="ECO:0000313" key="7">
    <source>
        <dbReference type="Proteomes" id="UP001551210"/>
    </source>
</evidence>
<dbReference type="EMBL" id="JBEZAM010000098">
    <property type="protein sequence ID" value="MEU7298124.1"/>
    <property type="molecule type" value="Genomic_DNA"/>
</dbReference>
<gene>
    <name evidence="6" type="ORF">AB0A76_33865</name>
</gene>
<reference evidence="6 7" key="1">
    <citation type="submission" date="2024-06" db="EMBL/GenBank/DDBJ databases">
        <title>The Natural Products Discovery Center: Release of the First 8490 Sequenced Strains for Exploring Actinobacteria Biosynthetic Diversity.</title>
        <authorList>
            <person name="Kalkreuter E."/>
            <person name="Kautsar S.A."/>
            <person name="Yang D."/>
            <person name="Bader C.D."/>
            <person name="Teijaro C.N."/>
            <person name="Fluegel L."/>
            <person name="Davis C.M."/>
            <person name="Simpson J.R."/>
            <person name="Lauterbach L."/>
            <person name="Steele A.D."/>
            <person name="Gui C."/>
            <person name="Meng S."/>
            <person name="Li G."/>
            <person name="Viehrig K."/>
            <person name="Ye F."/>
            <person name="Su P."/>
            <person name="Kiefer A.F."/>
            <person name="Nichols A."/>
            <person name="Cepeda A.J."/>
            <person name="Yan W."/>
            <person name="Fan B."/>
            <person name="Jiang Y."/>
            <person name="Adhikari A."/>
            <person name="Zheng C.-J."/>
            <person name="Schuster L."/>
            <person name="Cowan T.M."/>
            <person name="Smanski M.J."/>
            <person name="Chevrette M.G."/>
            <person name="De Carvalho L.P.S."/>
            <person name="Shen B."/>
        </authorList>
    </citation>
    <scope>NUCLEOTIDE SEQUENCE [LARGE SCALE GENOMIC DNA]</scope>
    <source>
        <strain evidence="6 7">NPDC045705</strain>
    </source>
</reference>
<proteinExistence type="predicted"/>
<dbReference type="InterPro" id="IPR050109">
    <property type="entry name" value="HTH-type_TetR-like_transc_reg"/>
</dbReference>
<dbReference type="PANTHER" id="PTHR30055">
    <property type="entry name" value="HTH-TYPE TRANSCRIPTIONAL REGULATOR RUTR"/>
    <property type="match status" value="1"/>
</dbReference>
<accession>A0ABV3D6N7</accession>
<dbReference type="InterPro" id="IPR001647">
    <property type="entry name" value="HTH_TetR"/>
</dbReference>
<evidence type="ECO:0000256" key="1">
    <source>
        <dbReference type="ARBA" id="ARBA00023015"/>
    </source>
</evidence>
<keyword evidence="7" id="KW-1185">Reference proteome</keyword>
<organism evidence="6 7">
    <name type="scientific">Streptomyces exfoliatus</name>
    <name type="common">Streptomyces hydrogenans</name>
    <dbReference type="NCBI Taxonomy" id="1905"/>
    <lineage>
        <taxon>Bacteria</taxon>
        <taxon>Bacillati</taxon>
        <taxon>Actinomycetota</taxon>
        <taxon>Actinomycetes</taxon>
        <taxon>Kitasatosporales</taxon>
        <taxon>Streptomycetaceae</taxon>
        <taxon>Streptomyces</taxon>
    </lineage>
</organism>
<evidence type="ECO:0000256" key="2">
    <source>
        <dbReference type="ARBA" id="ARBA00023125"/>
    </source>
</evidence>
<dbReference type="PROSITE" id="PS50977">
    <property type="entry name" value="HTH_TETR_2"/>
    <property type="match status" value="1"/>
</dbReference>
<dbReference type="Pfam" id="PF00440">
    <property type="entry name" value="TetR_N"/>
    <property type="match status" value="1"/>
</dbReference>
<dbReference type="InterPro" id="IPR023772">
    <property type="entry name" value="DNA-bd_HTH_TetR-type_CS"/>
</dbReference>
<evidence type="ECO:0000256" key="4">
    <source>
        <dbReference type="PROSITE-ProRule" id="PRU00335"/>
    </source>
</evidence>
<keyword evidence="2 4" id="KW-0238">DNA-binding</keyword>
<evidence type="ECO:0000313" key="6">
    <source>
        <dbReference type="EMBL" id="MEU7298124.1"/>
    </source>
</evidence>
<dbReference type="PRINTS" id="PR00455">
    <property type="entry name" value="HTHTETR"/>
</dbReference>
<evidence type="ECO:0000256" key="3">
    <source>
        <dbReference type="ARBA" id="ARBA00023163"/>
    </source>
</evidence>
<dbReference type="Gene3D" id="1.10.357.10">
    <property type="entry name" value="Tetracycline Repressor, domain 2"/>
    <property type="match status" value="1"/>
</dbReference>
<comment type="caution">
    <text evidence="6">The sequence shown here is derived from an EMBL/GenBank/DDBJ whole genome shotgun (WGS) entry which is preliminary data.</text>
</comment>
<evidence type="ECO:0000259" key="5">
    <source>
        <dbReference type="PROSITE" id="PS50977"/>
    </source>
</evidence>
<name>A0ABV3D6N7_STREX</name>
<dbReference type="PROSITE" id="PS01081">
    <property type="entry name" value="HTH_TETR_1"/>
    <property type="match status" value="1"/>
</dbReference>
<dbReference type="Pfam" id="PF17754">
    <property type="entry name" value="TetR_C_14"/>
    <property type="match status" value="1"/>
</dbReference>
<protein>
    <submittedName>
        <fullName evidence="6">TetR family transcriptional regulator</fullName>
    </submittedName>
</protein>
<dbReference type="SUPFAM" id="SSF46689">
    <property type="entry name" value="Homeodomain-like"/>
    <property type="match status" value="1"/>
</dbReference>
<dbReference type="RefSeq" id="WP_359216632.1">
    <property type="nucleotide sequence ID" value="NZ_JBEZAM010000098.1"/>
</dbReference>
<dbReference type="InterPro" id="IPR041347">
    <property type="entry name" value="MftR_C"/>
</dbReference>
<dbReference type="Proteomes" id="UP001551210">
    <property type="component" value="Unassembled WGS sequence"/>
</dbReference>
<sequence length="233" mass="24669">MSTKPEGATPPTRTLTERRKAATQLDIARAAAELFTEHGPDGTTAEDISLRAGVALRTFYRYFRSKQDAVAPLLAGGADRWRETLAATEPGAGLPEALERSIAASLTPAGEAAEEGLRWTRGLLRAAAEDPALRAVWYRVNQESEERLREVVAGLAGPDADPLEVRLAAAAATDAIRVALEAWAETEAPVRGEGAPAELAVRCLRELMGGMRLLHPDGGALSPVTDTGPGVSR</sequence>